<proteinExistence type="predicted"/>
<gene>
    <name evidence="2" type="ORF">WOLCODRAFT_135683</name>
</gene>
<protein>
    <submittedName>
        <fullName evidence="2">Uncharacterized protein</fullName>
    </submittedName>
</protein>
<feature type="signal peptide" evidence="1">
    <location>
        <begin position="1"/>
        <end position="18"/>
    </location>
</feature>
<keyword evidence="3" id="KW-1185">Reference proteome</keyword>
<organism evidence="2 3">
    <name type="scientific">Wolfiporia cocos (strain MD-104)</name>
    <name type="common">Brown rot fungus</name>
    <dbReference type="NCBI Taxonomy" id="742152"/>
    <lineage>
        <taxon>Eukaryota</taxon>
        <taxon>Fungi</taxon>
        <taxon>Dikarya</taxon>
        <taxon>Basidiomycota</taxon>
        <taxon>Agaricomycotina</taxon>
        <taxon>Agaricomycetes</taxon>
        <taxon>Polyporales</taxon>
        <taxon>Phaeolaceae</taxon>
        <taxon>Wolfiporia</taxon>
    </lineage>
</organism>
<dbReference type="Proteomes" id="UP000218811">
    <property type="component" value="Unassembled WGS sequence"/>
</dbReference>
<accession>A0A2H3J9P2</accession>
<dbReference type="EMBL" id="KB467831">
    <property type="protein sequence ID" value="PCH34388.1"/>
    <property type="molecule type" value="Genomic_DNA"/>
</dbReference>
<dbReference type="OMA" id="GHTNVAN"/>
<dbReference type="AlphaFoldDB" id="A0A2H3J9P2"/>
<evidence type="ECO:0000313" key="3">
    <source>
        <dbReference type="Proteomes" id="UP000218811"/>
    </source>
</evidence>
<evidence type="ECO:0000256" key="1">
    <source>
        <dbReference type="SAM" id="SignalP"/>
    </source>
</evidence>
<dbReference type="OrthoDB" id="4095724at2759"/>
<evidence type="ECO:0000313" key="2">
    <source>
        <dbReference type="EMBL" id="PCH34388.1"/>
    </source>
</evidence>
<reference evidence="2 3" key="1">
    <citation type="journal article" date="2012" name="Science">
        <title>The Paleozoic origin of enzymatic lignin decomposition reconstructed from 31 fungal genomes.</title>
        <authorList>
            <person name="Floudas D."/>
            <person name="Binder M."/>
            <person name="Riley R."/>
            <person name="Barry K."/>
            <person name="Blanchette R.A."/>
            <person name="Henrissat B."/>
            <person name="Martinez A.T."/>
            <person name="Otillar R."/>
            <person name="Spatafora J.W."/>
            <person name="Yadav J.S."/>
            <person name="Aerts A."/>
            <person name="Benoit I."/>
            <person name="Boyd A."/>
            <person name="Carlson A."/>
            <person name="Copeland A."/>
            <person name="Coutinho P.M."/>
            <person name="de Vries R.P."/>
            <person name="Ferreira P."/>
            <person name="Findley K."/>
            <person name="Foster B."/>
            <person name="Gaskell J."/>
            <person name="Glotzer D."/>
            <person name="Gorecki P."/>
            <person name="Heitman J."/>
            <person name="Hesse C."/>
            <person name="Hori C."/>
            <person name="Igarashi K."/>
            <person name="Jurgens J.A."/>
            <person name="Kallen N."/>
            <person name="Kersten P."/>
            <person name="Kohler A."/>
            <person name="Kuees U."/>
            <person name="Kumar T.K.A."/>
            <person name="Kuo A."/>
            <person name="LaButti K."/>
            <person name="Larrondo L.F."/>
            <person name="Lindquist E."/>
            <person name="Ling A."/>
            <person name="Lombard V."/>
            <person name="Lucas S."/>
            <person name="Lundell T."/>
            <person name="Martin R."/>
            <person name="McLaughlin D.J."/>
            <person name="Morgenstern I."/>
            <person name="Morin E."/>
            <person name="Murat C."/>
            <person name="Nagy L.G."/>
            <person name="Nolan M."/>
            <person name="Ohm R.A."/>
            <person name="Patyshakuliyeva A."/>
            <person name="Rokas A."/>
            <person name="Ruiz-Duenas F.J."/>
            <person name="Sabat G."/>
            <person name="Salamov A."/>
            <person name="Samejima M."/>
            <person name="Schmutz J."/>
            <person name="Slot J.C."/>
            <person name="St John F."/>
            <person name="Stenlid J."/>
            <person name="Sun H."/>
            <person name="Sun S."/>
            <person name="Syed K."/>
            <person name="Tsang A."/>
            <person name="Wiebenga A."/>
            <person name="Young D."/>
            <person name="Pisabarro A."/>
            <person name="Eastwood D.C."/>
            <person name="Martin F."/>
            <person name="Cullen D."/>
            <person name="Grigoriev I.V."/>
            <person name="Hibbett D.S."/>
        </authorList>
    </citation>
    <scope>NUCLEOTIDE SEQUENCE [LARGE SCALE GENOMIC DNA]</scope>
    <source>
        <strain evidence="2 3">MD-104</strain>
    </source>
</reference>
<name>A0A2H3J9P2_WOLCO</name>
<feature type="chain" id="PRO_5013648740" evidence="1">
    <location>
        <begin position="19"/>
        <end position="166"/>
    </location>
</feature>
<sequence>MLAKVFLYALLPIAAINAAPAKRGLFDDATSLFGDATSAVESVVGEATSAYHVGVLEASATQVFESATKELGTSTSQVYATVTTISSTPIVEVTSSGGPAITLATSGASKIMTTTFAGHTFVVPSTSASATHNAAVGMQGLAVSRPMLVGAATVLGSIFAGAFVAL</sequence>
<keyword evidence="1" id="KW-0732">Signal</keyword>